<keyword evidence="1" id="KW-0732">Signal</keyword>
<evidence type="ECO:0000256" key="1">
    <source>
        <dbReference type="SAM" id="SignalP"/>
    </source>
</evidence>
<gene>
    <name evidence="3" type="ORF">B879_02609</name>
</gene>
<feature type="signal peptide" evidence="1">
    <location>
        <begin position="1"/>
        <end position="19"/>
    </location>
</feature>
<comment type="caution">
    <text evidence="3">The sequence shown here is derived from an EMBL/GenBank/DDBJ whole genome shotgun (WGS) entry which is preliminary data.</text>
</comment>
<organism evidence="3 4">
    <name type="scientific">Cecembia lonarensis (strain CCUG 58316 / KCTC 22772 / LW9)</name>
    <dbReference type="NCBI Taxonomy" id="1225176"/>
    <lineage>
        <taxon>Bacteria</taxon>
        <taxon>Pseudomonadati</taxon>
        <taxon>Bacteroidota</taxon>
        <taxon>Cytophagia</taxon>
        <taxon>Cytophagales</taxon>
        <taxon>Cyclobacteriaceae</taxon>
        <taxon>Cecembia</taxon>
    </lineage>
</organism>
<dbReference type="InterPro" id="IPR025665">
    <property type="entry name" value="Beta-barrel_OMP_2"/>
</dbReference>
<proteinExistence type="predicted"/>
<sequence>MKKLTLLSVFLMSMHLSFAQQTEFGIRLGPSLTTFGGGDFNFYEFRFGFHAGAFVGLELSDKLVFEPGIQFARKGATSPIIGAGAIGLRNDYLDFPLLLKLRTGETFYVFVGPQPSFLLNSALVFEEPGNKVTLKGGALTDLWLGFDFAAVLGFGINIKKGFGVQLSYEHGVTNISKDDNLFNRGFKLSFHKSF</sequence>
<evidence type="ECO:0000313" key="4">
    <source>
        <dbReference type="Proteomes" id="UP000004478"/>
    </source>
</evidence>
<reference evidence="3 4" key="1">
    <citation type="journal article" date="2012" name="J. Bacteriol.">
        <title>Draft Genome Sequence of Cecembia lonarensis Strain LW9T, Isolated from Lonar Lake, a Haloalkaline Lake in India.</title>
        <authorList>
            <person name="Shivaji S."/>
            <person name="Ara S."/>
            <person name="Singh A."/>
            <person name="Pinnaka A.K."/>
        </authorList>
    </citation>
    <scope>NUCLEOTIDE SEQUENCE [LARGE SCALE GENOMIC DNA]</scope>
    <source>
        <strain evidence="3 4">LW9</strain>
    </source>
</reference>
<name>K1L9E0_CECL9</name>
<dbReference type="AlphaFoldDB" id="K1L9E0"/>
<keyword evidence="4" id="KW-1185">Reference proteome</keyword>
<dbReference type="OrthoDB" id="838174at2"/>
<dbReference type="Proteomes" id="UP000004478">
    <property type="component" value="Unassembled WGS sequence"/>
</dbReference>
<dbReference type="EMBL" id="AMGM01000042">
    <property type="protein sequence ID" value="EKB48767.1"/>
    <property type="molecule type" value="Genomic_DNA"/>
</dbReference>
<dbReference type="Pfam" id="PF13568">
    <property type="entry name" value="OMP_b-brl_2"/>
    <property type="match status" value="1"/>
</dbReference>
<protein>
    <recommendedName>
        <fullName evidence="2">Outer membrane protein beta-barrel domain-containing protein</fullName>
    </recommendedName>
</protein>
<evidence type="ECO:0000259" key="2">
    <source>
        <dbReference type="Pfam" id="PF13568"/>
    </source>
</evidence>
<evidence type="ECO:0000313" key="3">
    <source>
        <dbReference type="EMBL" id="EKB48767.1"/>
    </source>
</evidence>
<dbReference type="RefSeq" id="WP_009185632.1">
    <property type="nucleotide sequence ID" value="NZ_AMGM01000042.1"/>
</dbReference>
<accession>K1L9E0</accession>
<feature type="chain" id="PRO_5003847325" description="Outer membrane protein beta-barrel domain-containing protein" evidence="1">
    <location>
        <begin position="20"/>
        <end position="194"/>
    </location>
</feature>
<feature type="domain" description="Outer membrane protein beta-barrel" evidence="2">
    <location>
        <begin position="18"/>
        <end position="175"/>
    </location>
</feature>